<feature type="compositionally biased region" description="Basic and acidic residues" evidence="1">
    <location>
        <begin position="256"/>
        <end position="266"/>
    </location>
</feature>
<evidence type="ECO:0000256" key="1">
    <source>
        <dbReference type="SAM" id="MobiDB-lite"/>
    </source>
</evidence>
<keyword evidence="2" id="KW-1133">Transmembrane helix</keyword>
<proteinExistence type="predicted"/>
<evidence type="ECO:0000313" key="4">
    <source>
        <dbReference type="Proteomes" id="UP001341281"/>
    </source>
</evidence>
<dbReference type="AlphaFoldDB" id="A0AAQ3XGN5"/>
<sequence>MCGRPSLAGFVPGERSPNSQAPLHAHTYIARLPHTADSDGNDDGRTSAASSSSTRTDRRHRASAVTDTPHSHPPSPAPASSRLLPSWIRRPAHHPLPPPCPPEDMRRGRDQIVSQATGNGKDLPQCPLNRGMSTVPESAREDMDVNTQRLHMNQAQKAANVEISGDVHPGSDHCSTIDFTNVETHNSAGPDENISLIGNAIEHRRQRDRERCAAMSAEQMNELNKRRREVRQRNKGQNGTPNVLGDGDVEENMDPNDGRDWLHRNETYQANDIVSTRDLMTPKRNYKDRQSKKKEKGRNRYRKRIQNLLRVGLAVSGLRSSMPIVVIILIFGPPS</sequence>
<keyword evidence="4" id="KW-1185">Reference proteome</keyword>
<dbReference type="Proteomes" id="UP001341281">
    <property type="component" value="Chromosome 10"/>
</dbReference>
<feature type="transmembrane region" description="Helical" evidence="2">
    <location>
        <begin position="308"/>
        <end position="331"/>
    </location>
</feature>
<evidence type="ECO:0000313" key="3">
    <source>
        <dbReference type="EMBL" id="WVZ98128.1"/>
    </source>
</evidence>
<organism evidence="3 4">
    <name type="scientific">Paspalum notatum var. saurae</name>
    <dbReference type="NCBI Taxonomy" id="547442"/>
    <lineage>
        <taxon>Eukaryota</taxon>
        <taxon>Viridiplantae</taxon>
        <taxon>Streptophyta</taxon>
        <taxon>Embryophyta</taxon>
        <taxon>Tracheophyta</taxon>
        <taxon>Spermatophyta</taxon>
        <taxon>Magnoliopsida</taxon>
        <taxon>Liliopsida</taxon>
        <taxon>Poales</taxon>
        <taxon>Poaceae</taxon>
        <taxon>PACMAD clade</taxon>
        <taxon>Panicoideae</taxon>
        <taxon>Andropogonodae</taxon>
        <taxon>Paspaleae</taxon>
        <taxon>Paspalinae</taxon>
        <taxon>Paspalum</taxon>
    </lineage>
</organism>
<feature type="region of interest" description="Disordered" evidence="1">
    <location>
        <begin position="222"/>
        <end position="300"/>
    </location>
</feature>
<gene>
    <name evidence="3" type="ORF">U9M48_043606</name>
</gene>
<accession>A0AAQ3XGN5</accession>
<feature type="region of interest" description="Disordered" evidence="1">
    <location>
        <begin position="1"/>
        <end position="82"/>
    </location>
</feature>
<reference evidence="3 4" key="1">
    <citation type="submission" date="2024-02" db="EMBL/GenBank/DDBJ databases">
        <title>High-quality chromosome-scale genome assembly of Pensacola bahiagrass (Paspalum notatum Flugge var. saurae).</title>
        <authorList>
            <person name="Vega J.M."/>
            <person name="Podio M."/>
            <person name="Orjuela J."/>
            <person name="Siena L.A."/>
            <person name="Pessino S.C."/>
            <person name="Combes M.C."/>
            <person name="Mariac C."/>
            <person name="Albertini E."/>
            <person name="Pupilli F."/>
            <person name="Ortiz J.P.A."/>
            <person name="Leblanc O."/>
        </authorList>
    </citation>
    <scope>NUCLEOTIDE SEQUENCE [LARGE SCALE GENOMIC DNA]</scope>
    <source>
        <strain evidence="3">R1</strain>
        <tissue evidence="3">Leaf</tissue>
    </source>
</reference>
<feature type="compositionally biased region" description="Basic residues" evidence="1">
    <location>
        <begin position="284"/>
        <end position="300"/>
    </location>
</feature>
<feature type="compositionally biased region" description="Basic residues" evidence="1">
    <location>
        <begin position="225"/>
        <end position="234"/>
    </location>
</feature>
<evidence type="ECO:0000256" key="2">
    <source>
        <dbReference type="SAM" id="Phobius"/>
    </source>
</evidence>
<dbReference type="EMBL" id="CP144754">
    <property type="protein sequence ID" value="WVZ98128.1"/>
    <property type="molecule type" value="Genomic_DNA"/>
</dbReference>
<feature type="compositionally biased region" description="Basic and acidic residues" evidence="1">
    <location>
        <begin position="34"/>
        <end position="45"/>
    </location>
</feature>
<keyword evidence="2" id="KW-0472">Membrane</keyword>
<protein>
    <submittedName>
        <fullName evidence="3">Uncharacterized protein</fullName>
    </submittedName>
</protein>
<name>A0AAQ3XGN5_PASNO</name>
<keyword evidence="2" id="KW-0812">Transmembrane</keyword>